<dbReference type="VEuPathDB" id="GiardiaDB:GL50803_23597"/>
<dbReference type="Proteomes" id="UP000001548">
    <property type="component" value="Unassembled WGS sequence"/>
</dbReference>
<dbReference type="HOGENOM" id="CLU_392546_0_0_1"/>
<evidence type="ECO:0000313" key="1">
    <source>
        <dbReference type="EMBL" id="KAE8303803.1"/>
    </source>
</evidence>
<dbReference type="OMA" id="CAMSYMS"/>
<gene>
    <name evidence="1" type="ORF">GL50803_0023597</name>
</gene>
<proteinExistence type="predicted"/>
<accession>D3KG96</accession>
<evidence type="ECO:0000313" key="2">
    <source>
        <dbReference type="Proteomes" id="UP000001548"/>
    </source>
</evidence>
<dbReference type="AlphaFoldDB" id="D3KG96"/>
<comment type="caution">
    <text evidence="1">The sequence shown here is derived from an EMBL/GenBank/DDBJ whole genome shotgun (WGS) entry which is preliminary data.</text>
</comment>
<reference evidence="1 2" key="1">
    <citation type="journal article" date="2007" name="Science">
        <title>Genomic minimalism in the early diverging intestinal parasite Giardia lamblia.</title>
        <authorList>
            <person name="Morrison H.G."/>
            <person name="McArthur A.G."/>
            <person name="Gillin F.D."/>
            <person name="Aley S.B."/>
            <person name="Adam R.D."/>
            <person name="Olsen G.J."/>
            <person name="Best A.A."/>
            <person name="Cande W.Z."/>
            <person name="Chen F."/>
            <person name="Cipriano M.J."/>
            <person name="Davids B.J."/>
            <person name="Dawson S.C."/>
            <person name="Elmendorf H.G."/>
            <person name="Hehl A.B."/>
            <person name="Holder M.E."/>
            <person name="Huse S.M."/>
            <person name="Kim U.U."/>
            <person name="Lasek-Nesselquist E."/>
            <person name="Manning G."/>
            <person name="Nigam A."/>
            <person name="Nixon J.E."/>
            <person name="Palm D."/>
            <person name="Passamaneck N.E."/>
            <person name="Prabhu A."/>
            <person name="Reich C.I."/>
            <person name="Reiner D.S."/>
            <person name="Samuelson J."/>
            <person name="Svard S.G."/>
            <person name="Sogin M.L."/>
        </authorList>
    </citation>
    <scope>NUCLEOTIDE SEQUENCE [LARGE SCALE GENOMIC DNA]</scope>
    <source>
        <strain evidence="1 2">WB C6</strain>
    </source>
</reference>
<dbReference type="EMBL" id="AACB03000002">
    <property type="protein sequence ID" value="KAE8303803.1"/>
    <property type="molecule type" value="Genomic_DNA"/>
</dbReference>
<name>D3KG96_GIAIC</name>
<protein>
    <submittedName>
        <fullName evidence="1">Uncharacterized protein</fullName>
    </submittedName>
</protein>
<keyword evidence="2" id="KW-1185">Reference proteome</keyword>
<organism evidence="1 2">
    <name type="scientific">Giardia intestinalis (strain ATCC 50803 / WB clone C6)</name>
    <name type="common">Giardia lamblia</name>
    <dbReference type="NCBI Taxonomy" id="184922"/>
    <lineage>
        <taxon>Eukaryota</taxon>
        <taxon>Metamonada</taxon>
        <taxon>Diplomonadida</taxon>
        <taxon>Hexamitidae</taxon>
        <taxon>Giardiinae</taxon>
        <taxon>Giardia</taxon>
    </lineage>
</organism>
<sequence>MQKALLTSHPPDEAPHTETIEAMVASDDIEGLLAHTDLFFEVRCRTEELIQYLKQKKTLHRLLDFIFFASSTETAEQALQLIRSCENINEVMAPIVDDPSILDLPFHALQSFSDQIRAELRRPNTLLYSPTILPKHLISRSAHVCEAFSKVIKSIMWTGRRFCAVLSFLKTNSKYLHTWLQFLYDASMADAFRYLFYDSTTRCQSAIDAIRDLATCSNIFDLLVEYILHPDSPQDYLLSASDILCKVLVREIPGVSQPVLAHVPRIATHIIRHRFIDDTTHWQIQPLSEIVLCAMSYMSVKMLQCYRATSPDALASVPAATLNERHSQFNSLLGVELDRNVLISTIPDSDYMLDTANPGVTLTPLGLPTIDDYEQGIYKIYFCILSAFNNWDAQLELLQKNNGREIPLGAVLLFRLAARILSISADVRNSLVPDEPPKYYTSNNVQITSPYSYSVDNFSRLPESGHHVSSGNIKVPLRDIIYCGGIPVHVGVLSIVKKVVALKLHVISISCISKFPASTVVHFCALQILQSTLQYGREMPEVTIAVATEPSIMLRFETASYGVYSELNKRSSSLSHLVQLARYLLRLCFGISDQMDLKYKMQYLENGKLSNLPCDMHEMPELVWKHGIYPTSLSAALRLAQELSTSGEDGKIVYNELLDALSSSPGFVKFSEVFLEKDETTPTVFSDGTKHVSTISNTDSILS</sequence>